<feature type="signal peptide" evidence="5">
    <location>
        <begin position="1"/>
        <end position="26"/>
    </location>
</feature>
<dbReference type="OrthoDB" id="2680104at2"/>
<dbReference type="PANTHER" id="PTHR46652">
    <property type="entry name" value="LEUCINE-RICH REPEAT AND IQ DOMAIN-CONTAINING PROTEIN 1-RELATED"/>
    <property type="match status" value="1"/>
</dbReference>
<dbReference type="Proteomes" id="UP000317663">
    <property type="component" value="Unassembled WGS sequence"/>
</dbReference>
<protein>
    <recommendedName>
        <fullName evidence="6">Internalin Ig-like inter-repeat region domain-containing protein</fullName>
    </recommendedName>
</protein>
<name>A0A502GNK0_9GAMM</name>
<feature type="domain" description="Internalin Ig-like inter-repeat region" evidence="6">
    <location>
        <begin position="248"/>
        <end position="303"/>
    </location>
</feature>
<evidence type="ECO:0000256" key="3">
    <source>
        <dbReference type="ARBA" id="ARBA00022729"/>
    </source>
</evidence>
<keyword evidence="3 5" id="KW-0732">Signal</keyword>
<keyword evidence="8" id="KW-1185">Reference proteome</keyword>
<dbReference type="PROSITE" id="PS51450">
    <property type="entry name" value="LRR"/>
    <property type="match status" value="2"/>
</dbReference>
<evidence type="ECO:0000313" key="7">
    <source>
        <dbReference type="EMBL" id="TPG63454.1"/>
    </source>
</evidence>
<gene>
    <name evidence="7" type="ORF">EAH77_07785</name>
</gene>
<accession>A0A502GNK0</accession>
<reference evidence="7 8" key="1">
    <citation type="journal article" date="2019" name="Environ. Microbiol.">
        <title>Species interactions and distinct microbial communities in high Arctic permafrost affected cryosols are associated with the CH4 and CO2 gas fluxes.</title>
        <authorList>
            <person name="Altshuler I."/>
            <person name="Hamel J."/>
            <person name="Turney S."/>
            <person name="Magnuson E."/>
            <person name="Levesque R."/>
            <person name="Greer C."/>
            <person name="Whyte L.G."/>
        </authorList>
    </citation>
    <scope>NUCLEOTIDE SEQUENCE [LARGE SCALE GENOMIC DNA]</scope>
    <source>
        <strain evidence="7 8">E4</strain>
    </source>
</reference>
<dbReference type="InterPro" id="IPR050836">
    <property type="entry name" value="SDS22/Internalin_LRR"/>
</dbReference>
<dbReference type="Gene3D" id="2.60.40.1220">
    <property type="match status" value="1"/>
</dbReference>
<dbReference type="EMBL" id="RCZD01000003">
    <property type="protein sequence ID" value="TPG63454.1"/>
    <property type="molecule type" value="Genomic_DNA"/>
</dbReference>
<dbReference type="RefSeq" id="WP_140471352.1">
    <property type="nucleotide sequence ID" value="NZ_RCZD01000003.1"/>
</dbReference>
<evidence type="ECO:0000313" key="8">
    <source>
        <dbReference type="Proteomes" id="UP000317663"/>
    </source>
</evidence>
<sequence length="305" mass="32891">MIFKCKVLPAVIFALSSSLYSCYSLATEIVNVPDTKFRTCLNDYLHHLPDAPITDTELASLEGQLSCAEMGVADITGAEYLVNVTYLNVEYNQLTSLAPLANLTQLTRLAAGGNHITTGAPLKSLVNMTDLDLNNNSLSDGDFIAEMEPLVSLNLSTNNIRSCPGIEGLKNLKNIYLQGARMTDISNFGGLTQVEQLNLSENGLSDMSVLSRMTSLTFLEIDKQDIQINPVANTGTLTIDNPVKSIDGSLVTPTTISNDGIYENGQITWSSIPAGTDDVTFDFSQTISVDGLEVPFSGSVTQYLE</sequence>
<dbReference type="SUPFAM" id="SSF52058">
    <property type="entry name" value="L domain-like"/>
    <property type="match status" value="1"/>
</dbReference>
<comment type="similarity">
    <text evidence="1">Belongs to the internalin family.</text>
</comment>
<proteinExistence type="inferred from homology"/>
<dbReference type="SUPFAM" id="SSF81296">
    <property type="entry name" value="E set domains"/>
    <property type="match status" value="1"/>
</dbReference>
<dbReference type="PANTHER" id="PTHR46652:SF3">
    <property type="entry name" value="LEUCINE-RICH REPEAT-CONTAINING PROTEIN 9"/>
    <property type="match status" value="1"/>
</dbReference>
<dbReference type="Gene3D" id="3.80.10.10">
    <property type="entry name" value="Ribonuclease Inhibitor"/>
    <property type="match status" value="2"/>
</dbReference>
<evidence type="ECO:0000256" key="1">
    <source>
        <dbReference type="ARBA" id="ARBA00009432"/>
    </source>
</evidence>
<dbReference type="PROSITE" id="PS51257">
    <property type="entry name" value="PROKAR_LIPOPROTEIN"/>
    <property type="match status" value="1"/>
</dbReference>
<keyword evidence="2" id="KW-0433">Leucine-rich repeat</keyword>
<comment type="caution">
    <text evidence="7">The sequence shown here is derived from an EMBL/GenBank/DDBJ whole genome shotgun (WGS) entry which is preliminary data.</text>
</comment>
<evidence type="ECO:0000256" key="5">
    <source>
        <dbReference type="SAM" id="SignalP"/>
    </source>
</evidence>
<feature type="chain" id="PRO_5021263724" description="Internalin Ig-like inter-repeat region domain-containing protein" evidence="5">
    <location>
        <begin position="27"/>
        <end position="305"/>
    </location>
</feature>
<dbReference type="InterPro" id="IPR032675">
    <property type="entry name" value="LRR_dom_sf"/>
</dbReference>
<dbReference type="InterPro" id="IPR014755">
    <property type="entry name" value="Cu-Rt/internalin_Ig-like"/>
</dbReference>
<evidence type="ECO:0000256" key="2">
    <source>
        <dbReference type="ARBA" id="ARBA00022614"/>
    </source>
</evidence>
<keyword evidence="4" id="KW-0677">Repeat</keyword>
<dbReference type="Pfam" id="PF08191">
    <property type="entry name" value="LRR_adjacent"/>
    <property type="match status" value="1"/>
</dbReference>
<organism evidence="7 8">
    <name type="scientific">Ewingella americana</name>
    <dbReference type="NCBI Taxonomy" id="41202"/>
    <lineage>
        <taxon>Bacteria</taxon>
        <taxon>Pseudomonadati</taxon>
        <taxon>Pseudomonadota</taxon>
        <taxon>Gammaproteobacteria</taxon>
        <taxon>Enterobacterales</taxon>
        <taxon>Yersiniaceae</taxon>
        <taxon>Ewingella</taxon>
    </lineage>
</organism>
<dbReference type="InterPro" id="IPR012569">
    <property type="entry name" value="Inl_IR"/>
</dbReference>
<evidence type="ECO:0000259" key="6">
    <source>
        <dbReference type="Pfam" id="PF08191"/>
    </source>
</evidence>
<evidence type="ECO:0000256" key="4">
    <source>
        <dbReference type="ARBA" id="ARBA00022737"/>
    </source>
</evidence>
<dbReference type="AlphaFoldDB" id="A0A502GNK0"/>
<dbReference type="InterPro" id="IPR001611">
    <property type="entry name" value="Leu-rich_rpt"/>
</dbReference>
<dbReference type="InterPro" id="IPR014756">
    <property type="entry name" value="Ig_E-set"/>
</dbReference>